<sequence>MSGGELSGTDSARLKEAVHRAETLSGLKFSLFLGDAEGDPRRHAQQLHARLEDPADSVLVLCDPGQRALEIVTGVEARRTLTDGECRMAAASMQSNFIAGDLVGGLTHGLAQLGGYARKARVLHVTENS</sequence>
<keyword evidence="2" id="KW-1185">Reference proteome</keyword>
<reference evidence="1 2" key="1">
    <citation type="submission" date="2017-07" db="EMBL/GenBank/DDBJ databases">
        <title>Draft whole genome sequences of clinical Proprionibacteriaceae strains.</title>
        <authorList>
            <person name="Bernier A.-M."/>
            <person name="Bernard K."/>
            <person name="Domingo M.-C."/>
        </authorList>
    </citation>
    <scope>NUCLEOTIDE SEQUENCE [LARGE SCALE GENOMIC DNA]</scope>
    <source>
        <strain evidence="1 2">NML 130396</strain>
    </source>
</reference>
<dbReference type="Proteomes" id="UP000216311">
    <property type="component" value="Unassembled WGS sequence"/>
</dbReference>
<dbReference type="AlphaFoldDB" id="A0A255GZ94"/>
<dbReference type="EMBL" id="NMVQ01000023">
    <property type="protein sequence ID" value="OYO20940.1"/>
    <property type="molecule type" value="Genomic_DNA"/>
</dbReference>
<dbReference type="Pfam" id="PF17174">
    <property type="entry name" value="DUF5130"/>
    <property type="match status" value="1"/>
</dbReference>
<dbReference type="InterPro" id="IPR033437">
    <property type="entry name" value="DUF5130"/>
</dbReference>
<protein>
    <submittedName>
        <fullName evidence="1">DUF5130 domain-containing protein</fullName>
    </submittedName>
</protein>
<accession>A0A255GZ94</accession>
<dbReference type="RefSeq" id="WP_094364366.1">
    <property type="nucleotide sequence ID" value="NZ_NMVQ01000023.1"/>
</dbReference>
<evidence type="ECO:0000313" key="2">
    <source>
        <dbReference type="Proteomes" id="UP000216311"/>
    </source>
</evidence>
<name>A0A255GZ94_9ACTN</name>
<evidence type="ECO:0000313" key="1">
    <source>
        <dbReference type="EMBL" id="OYO20940.1"/>
    </source>
</evidence>
<comment type="caution">
    <text evidence="1">The sequence shown here is derived from an EMBL/GenBank/DDBJ whole genome shotgun (WGS) entry which is preliminary data.</text>
</comment>
<organism evidence="1 2">
    <name type="scientific">Enemella dayhoffiae</name>
    <dbReference type="NCBI Taxonomy" id="2016507"/>
    <lineage>
        <taxon>Bacteria</taxon>
        <taxon>Bacillati</taxon>
        <taxon>Actinomycetota</taxon>
        <taxon>Actinomycetes</taxon>
        <taxon>Propionibacteriales</taxon>
        <taxon>Propionibacteriaceae</taxon>
        <taxon>Enemella</taxon>
    </lineage>
</organism>
<dbReference type="OrthoDB" id="3214027at2"/>
<gene>
    <name evidence="1" type="ORF">CGZ93_12055</name>
</gene>
<proteinExistence type="predicted"/>
<dbReference type="Gene3D" id="3.10.310.50">
    <property type="match status" value="1"/>
</dbReference>